<dbReference type="PANTHER" id="PTHR30518:SF2">
    <property type="entry name" value="ENDOLYTIC MUREIN TRANSGLYCOSYLASE"/>
    <property type="match status" value="1"/>
</dbReference>
<dbReference type="GO" id="GO:0009252">
    <property type="term" value="P:peptidoglycan biosynthetic process"/>
    <property type="evidence" value="ECO:0007669"/>
    <property type="project" value="UniProtKB-UniRule"/>
</dbReference>
<gene>
    <name evidence="7" type="primary">mltG</name>
    <name evidence="9" type="ORF">DES48_10144</name>
</gene>
<feature type="transmembrane region" description="Helical" evidence="7">
    <location>
        <begin position="44"/>
        <end position="67"/>
    </location>
</feature>
<accession>A0A366EIR9</accession>
<dbReference type="Pfam" id="PF02618">
    <property type="entry name" value="YceG"/>
    <property type="match status" value="1"/>
</dbReference>
<sequence>MSKSDQNENNKKAEMREDNKTDYSKAKENRLLARAREVSTVRKIVVIVLLCIIILLLAGGISGYFYIKNGLEPADASDETQKTVTVPMGSSTTQIAGILEDEGIIANQLIYRFYVKFNNAAGFQAGDYQLSPAMTLAEITNKLQTGVVMQEPLFSVTIPEGKSIDQIAELFAKHANFSKEEFLERMQDTEYIESLIDAHSSLLSDEVLQDDIRYPLEGYLYAATYQFYEENPSIDTVVNKMLKKSEQVVLKYYPKMKEMEDYTLHDLLTLASLVEKEARTEEDRKRIAGVFYNRLDQDMPLQTDPTVLYALGTHKDTELKKGLDVDSPYNTYQVKGLTPGPISNFGESSLQAVIEPEDTKYLYFLAAPDGEVYFSETLGQHNEKINKYLNREE</sequence>
<feature type="site" description="Important for catalytic activity" evidence="7">
    <location>
        <position position="277"/>
    </location>
</feature>
<evidence type="ECO:0000256" key="7">
    <source>
        <dbReference type="HAMAP-Rule" id="MF_02065"/>
    </source>
</evidence>
<dbReference type="PANTHER" id="PTHR30518">
    <property type="entry name" value="ENDOLYTIC MUREIN TRANSGLYCOSYLASE"/>
    <property type="match status" value="1"/>
</dbReference>
<dbReference type="HAMAP" id="MF_02065">
    <property type="entry name" value="MltG"/>
    <property type="match status" value="1"/>
</dbReference>
<evidence type="ECO:0000256" key="1">
    <source>
        <dbReference type="ARBA" id="ARBA00022475"/>
    </source>
</evidence>
<comment type="subcellular location">
    <subcellularLocation>
        <location evidence="7">Cell membrane</location>
        <topology evidence="7">Single-pass membrane protein</topology>
    </subcellularLocation>
</comment>
<dbReference type="STRING" id="200904.GCA_900168775_02427"/>
<keyword evidence="6 7" id="KW-0961">Cell wall biogenesis/degradation</keyword>
<dbReference type="Gene3D" id="3.30.160.60">
    <property type="entry name" value="Classic Zinc Finger"/>
    <property type="match status" value="1"/>
</dbReference>
<evidence type="ECO:0000256" key="2">
    <source>
        <dbReference type="ARBA" id="ARBA00022692"/>
    </source>
</evidence>
<keyword evidence="3 7" id="KW-1133">Transmembrane helix</keyword>
<keyword evidence="5 7" id="KW-0456">Lyase</keyword>
<feature type="region of interest" description="Disordered" evidence="8">
    <location>
        <begin position="1"/>
        <end position="22"/>
    </location>
</feature>
<protein>
    <recommendedName>
        <fullName evidence="7">Endolytic murein transglycosylase</fullName>
        <ecNumber evidence="7">4.2.2.29</ecNumber>
    </recommendedName>
    <alternativeName>
        <fullName evidence="7">Peptidoglycan lytic transglycosylase</fullName>
    </alternativeName>
    <alternativeName>
        <fullName evidence="7">Peptidoglycan polymerization terminase</fullName>
    </alternativeName>
</protein>
<dbReference type="InterPro" id="IPR003770">
    <property type="entry name" value="MLTG-like"/>
</dbReference>
<keyword evidence="10" id="KW-1185">Reference proteome</keyword>
<dbReference type="EC" id="4.2.2.29" evidence="7"/>
<comment type="caution">
    <text evidence="9">The sequence shown here is derived from an EMBL/GenBank/DDBJ whole genome shotgun (WGS) entry which is preliminary data.</text>
</comment>
<name>A0A366EIR9_9BACI</name>
<dbReference type="EMBL" id="QNRI01000001">
    <property type="protein sequence ID" value="RBP01315.1"/>
    <property type="molecule type" value="Genomic_DNA"/>
</dbReference>
<comment type="similarity">
    <text evidence="7">Belongs to the transglycosylase MltG family.</text>
</comment>
<evidence type="ECO:0000256" key="5">
    <source>
        <dbReference type="ARBA" id="ARBA00023239"/>
    </source>
</evidence>
<reference evidence="9 10" key="1">
    <citation type="submission" date="2018-06" db="EMBL/GenBank/DDBJ databases">
        <title>Genomic Encyclopedia of Type Strains, Phase IV (KMG-IV): sequencing the most valuable type-strain genomes for metagenomic binning, comparative biology and taxonomic classification.</title>
        <authorList>
            <person name="Goeker M."/>
        </authorList>
    </citation>
    <scope>NUCLEOTIDE SEQUENCE [LARGE SCALE GENOMIC DNA]</scope>
    <source>
        <strain evidence="9 10">DSM 15140</strain>
    </source>
</reference>
<dbReference type="GO" id="GO:0005886">
    <property type="term" value="C:plasma membrane"/>
    <property type="evidence" value="ECO:0007669"/>
    <property type="project" value="UniProtKB-SubCell"/>
</dbReference>
<evidence type="ECO:0000256" key="8">
    <source>
        <dbReference type="SAM" id="MobiDB-lite"/>
    </source>
</evidence>
<keyword evidence="1 7" id="KW-1003">Cell membrane</keyword>
<dbReference type="RefSeq" id="WP_245911246.1">
    <property type="nucleotide sequence ID" value="NZ_BAABQN010000001.1"/>
</dbReference>
<keyword evidence="2 7" id="KW-0812">Transmembrane</keyword>
<evidence type="ECO:0000313" key="10">
    <source>
        <dbReference type="Proteomes" id="UP000252254"/>
    </source>
</evidence>
<dbReference type="Gene3D" id="3.30.1490.480">
    <property type="entry name" value="Endolytic murein transglycosylase"/>
    <property type="match status" value="1"/>
</dbReference>
<evidence type="ECO:0000256" key="4">
    <source>
        <dbReference type="ARBA" id="ARBA00023136"/>
    </source>
</evidence>
<proteinExistence type="inferred from homology"/>
<dbReference type="NCBIfam" id="TIGR00247">
    <property type="entry name" value="endolytic transglycosylase MltG"/>
    <property type="match status" value="1"/>
</dbReference>
<dbReference type="Proteomes" id="UP000252254">
    <property type="component" value="Unassembled WGS sequence"/>
</dbReference>
<evidence type="ECO:0000313" key="9">
    <source>
        <dbReference type="EMBL" id="RBP01315.1"/>
    </source>
</evidence>
<organism evidence="9 10">
    <name type="scientific">Paraliobacillus ryukyuensis</name>
    <dbReference type="NCBI Taxonomy" id="200904"/>
    <lineage>
        <taxon>Bacteria</taxon>
        <taxon>Bacillati</taxon>
        <taxon>Bacillota</taxon>
        <taxon>Bacilli</taxon>
        <taxon>Bacillales</taxon>
        <taxon>Bacillaceae</taxon>
        <taxon>Paraliobacillus</taxon>
    </lineage>
</organism>
<keyword evidence="4 7" id="KW-0472">Membrane</keyword>
<dbReference type="CDD" id="cd08010">
    <property type="entry name" value="MltG_like"/>
    <property type="match status" value="1"/>
</dbReference>
<comment type="catalytic activity">
    <reaction evidence="7">
        <text>a peptidoglycan chain = a peptidoglycan chain with N-acetyl-1,6-anhydromuramyl-[peptide] at the reducing end + a peptidoglycan chain with N-acetylglucosamine at the non-reducing end.</text>
        <dbReference type="EC" id="4.2.2.29"/>
    </reaction>
</comment>
<evidence type="ECO:0000256" key="3">
    <source>
        <dbReference type="ARBA" id="ARBA00022989"/>
    </source>
</evidence>
<dbReference type="AlphaFoldDB" id="A0A366EIR9"/>
<evidence type="ECO:0000256" key="6">
    <source>
        <dbReference type="ARBA" id="ARBA00023316"/>
    </source>
</evidence>
<dbReference type="GO" id="GO:0071555">
    <property type="term" value="P:cell wall organization"/>
    <property type="evidence" value="ECO:0007669"/>
    <property type="project" value="UniProtKB-KW"/>
</dbReference>
<dbReference type="GO" id="GO:0008932">
    <property type="term" value="F:lytic endotransglycosylase activity"/>
    <property type="evidence" value="ECO:0007669"/>
    <property type="project" value="UniProtKB-UniRule"/>
</dbReference>
<comment type="function">
    <text evidence="7">Functions as a peptidoglycan terminase that cleaves nascent peptidoglycan strands endolytically to terminate their elongation.</text>
</comment>